<protein>
    <submittedName>
        <fullName evidence="8">SusD family</fullName>
    </submittedName>
</protein>
<feature type="domain" description="SusD-like N-terminal" evidence="7">
    <location>
        <begin position="25"/>
        <end position="238"/>
    </location>
</feature>
<dbReference type="EMBL" id="CYXP01000010">
    <property type="protein sequence ID" value="CUN31816.1"/>
    <property type="molecule type" value="Genomic_DNA"/>
</dbReference>
<evidence type="ECO:0000256" key="4">
    <source>
        <dbReference type="ARBA" id="ARBA00023136"/>
    </source>
</evidence>
<organism evidence="8 9">
    <name type="scientific">Parabacteroides distasonis</name>
    <dbReference type="NCBI Taxonomy" id="823"/>
    <lineage>
        <taxon>Bacteria</taxon>
        <taxon>Pseudomonadati</taxon>
        <taxon>Bacteroidota</taxon>
        <taxon>Bacteroidia</taxon>
        <taxon>Bacteroidales</taxon>
        <taxon>Tannerellaceae</taxon>
        <taxon>Parabacteroides</taxon>
    </lineage>
</organism>
<comment type="subcellular location">
    <subcellularLocation>
        <location evidence="1">Cell outer membrane</location>
    </subcellularLocation>
</comment>
<dbReference type="Pfam" id="PF07980">
    <property type="entry name" value="SusD_RagB"/>
    <property type="match status" value="1"/>
</dbReference>
<evidence type="ECO:0000313" key="9">
    <source>
        <dbReference type="Proteomes" id="UP000095591"/>
    </source>
</evidence>
<dbReference type="RefSeq" id="WP_011966965.1">
    <property type="nucleotide sequence ID" value="NZ_CP069431.1"/>
</dbReference>
<keyword evidence="5" id="KW-0998">Cell outer membrane</keyword>
<dbReference type="OMA" id="TSEINGW"/>
<dbReference type="Gene3D" id="1.25.40.390">
    <property type="match status" value="1"/>
</dbReference>
<sequence length="461" mass="51648">MKVKYIAAILLSTQLVYTACDDMGFLQIKPDSLELTDDRIKTVDDLENLLLGAYNGIRSSGFWGGRTLRGFDVIADDGVADVATFEWVQMSAHTMNLVNAVGRDTWTATYNAINMANQVAFSDLGESILASDPQKEAQFKAEASFIRALGYFHLVRAFGLPYAEETKDIAEMGVPLRLRGVMDRATAFEVVQRSTVSEVYSQIISDLEYAIGNLPGENKVESGRATVDGAKALLAKVYFYKHDFGNAAKYAEQVINTQKYDLDEDLTAKFGRAEKKTVTQEIVAMIPSASLIEDSWGGLRDYRTNGLALPTSRPSNELIAAYDQQNDNRFKTFFKNIDGSWYTLKFDYEYMDGIIIGYNELLLLYAESLAESNGNMNQALNALQKIEKRAYGKANTTTTDRASFIKAVQKERRLEIALQGERLFELKRIKQSVRGEAWDSHKVMFQIPDVEQNGNPDVNMN</sequence>
<keyword evidence="3" id="KW-0732">Signal</keyword>
<dbReference type="GO" id="GO:0009279">
    <property type="term" value="C:cell outer membrane"/>
    <property type="evidence" value="ECO:0007669"/>
    <property type="project" value="UniProtKB-SubCell"/>
</dbReference>
<dbReference type="InterPro" id="IPR011990">
    <property type="entry name" value="TPR-like_helical_dom_sf"/>
</dbReference>
<proteinExistence type="inferred from homology"/>
<dbReference type="AlphaFoldDB" id="A0A173VYX0"/>
<evidence type="ECO:0000259" key="6">
    <source>
        <dbReference type="Pfam" id="PF07980"/>
    </source>
</evidence>
<dbReference type="DNASU" id="5307893"/>
<dbReference type="InterPro" id="IPR033985">
    <property type="entry name" value="SusD-like_N"/>
</dbReference>
<evidence type="ECO:0000259" key="7">
    <source>
        <dbReference type="Pfam" id="PF14322"/>
    </source>
</evidence>
<comment type="similarity">
    <text evidence="2">Belongs to the SusD family.</text>
</comment>
<reference evidence="8 9" key="1">
    <citation type="submission" date="2015-09" db="EMBL/GenBank/DDBJ databases">
        <authorList>
            <consortium name="Pathogen Informatics"/>
        </authorList>
    </citation>
    <scope>NUCLEOTIDE SEQUENCE [LARGE SCALE GENOMIC DNA]</scope>
    <source>
        <strain evidence="8 9">2789STDY5608872</strain>
    </source>
</reference>
<evidence type="ECO:0000313" key="8">
    <source>
        <dbReference type="EMBL" id="CUN31816.1"/>
    </source>
</evidence>
<dbReference type="CDD" id="cd08977">
    <property type="entry name" value="SusD"/>
    <property type="match status" value="1"/>
</dbReference>
<evidence type="ECO:0000256" key="2">
    <source>
        <dbReference type="ARBA" id="ARBA00006275"/>
    </source>
</evidence>
<evidence type="ECO:0000256" key="5">
    <source>
        <dbReference type="ARBA" id="ARBA00023237"/>
    </source>
</evidence>
<evidence type="ECO:0000256" key="1">
    <source>
        <dbReference type="ARBA" id="ARBA00004442"/>
    </source>
</evidence>
<dbReference type="InterPro" id="IPR012944">
    <property type="entry name" value="SusD_RagB_dom"/>
</dbReference>
<evidence type="ECO:0000256" key="3">
    <source>
        <dbReference type="ARBA" id="ARBA00022729"/>
    </source>
</evidence>
<dbReference type="Pfam" id="PF14322">
    <property type="entry name" value="SusD-like_3"/>
    <property type="match status" value="1"/>
</dbReference>
<feature type="domain" description="RagB/SusD" evidence="6">
    <location>
        <begin position="335"/>
        <end position="442"/>
    </location>
</feature>
<dbReference type="SUPFAM" id="SSF48452">
    <property type="entry name" value="TPR-like"/>
    <property type="match status" value="1"/>
</dbReference>
<dbReference type="Proteomes" id="UP000095591">
    <property type="component" value="Unassembled WGS sequence"/>
</dbReference>
<name>A0A173VYX0_PARDI</name>
<keyword evidence="4" id="KW-0472">Membrane</keyword>
<accession>A0A173VYX0</accession>
<gene>
    <name evidence="8" type="ORF">ERS852429_03841</name>
</gene>